<keyword evidence="3" id="KW-1185">Reference proteome</keyword>
<dbReference type="Proteomes" id="UP001178662">
    <property type="component" value="Chromosome"/>
</dbReference>
<proteinExistence type="predicted"/>
<evidence type="ECO:0000313" key="2">
    <source>
        <dbReference type="EMBL" id="WEK55917.1"/>
    </source>
</evidence>
<evidence type="ECO:0008006" key="4">
    <source>
        <dbReference type="Google" id="ProtNLM"/>
    </source>
</evidence>
<dbReference type="EMBL" id="CP119317">
    <property type="protein sequence ID" value="WEK55917.1"/>
    <property type="molecule type" value="Genomic_DNA"/>
</dbReference>
<evidence type="ECO:0000313" key="3">
    <source>
        <dbReference type="Proteomes" id="UP001178662"/>
    </source>
</evidence>
<protein>
    <recommendedName>
        <fullName evidence="4">5-bromo-4-chloroindolyl phosphate hydrolysis protein</fullName>
    </recommendedName>
</protein>
<sequence>MVRTRAMKLLGLISGIVLLNIITWSPGLLAVEIGGKSAFQTALGVTIVFSSFLVLMYGSYTMLLKPPIVTPIKDITSSTDYRAALNRYKNEKDLNSDILLALDQLDRIEKKNAILLDILNQRFDPSELSYKKFIAVIHDVENLFYFNIRKMLNKLSVFDASEYSNLTSSLRFKQISNNLLQKKQELYMEYLAFVTAQVSANEQILLKLEQLLMEISQLGSANDEDVDHLPCMQEIDALIKQTKFYQQ</sequence>
<accession>A0AA95F1F9</accession>
<keyword evidence="1" id="KW-0812">Transmembrane</keyword>
<reference evidence="2" key="1">
    <citation type="submission" date="2023-03" db="EMBL/GenBank/DDBJ databases">
        <title>Andean soil-derived lignocellulolytic bacterial consortium as a source of novel taxa and putative plastic-active enzymes.</title>
        <authorList>
            <person name="Diaz-Garcia L."/>
            <person name="Chuvochina M."/>
            <person name="Feuerriegel G."/>
            <person name="Bunk B."/>
            <person name="Sproer C."/>
            <person name="Streit W.R."/>
            <person name="Rodriguez L.M."/>
            <person name="Overmann J."/>
            <person name="Jimenez D.J."/>
        </authorList>
    </citation>
    <scope>NUCLEOTIDE SEQUENCE</scope>
    <source>
        <strain evidence="2">MAG 2441</strain>
    </source>
</reference>
<evidence type="ECO:0000256" key="1">
    <source>
        <dbReference type="SAM" id="Phobius"/>
    </source>
</evidence>
<feature type="transmembrane region" description="Helical" evidence="1">
    <location>
        <begin position="40"/>
        <end position="63"/>
    </location>
</feature>
<keyword evidence="1" id="KW-0472">Membrane</keyword>
<keyword evidence="1" id="KW-1133">Transmembrane helix</keyword>
<gene>
    <name evidence="2" type="ORF">P0Y55_07685</name>
</gene>
<dbReference type="AlphaFoldDB" id="A0AA95F1F9"/>
<organism evidence="2 3">
    <name type="scientific">Candidatus Cohnella colombiensis</name>
    <dbReference type="NCBI Taxonomy" id="3121368"/>
    <lineage>
        <taxon>Bacteria</taxon>
        <taxon>Bacillati</taxon>
        <taxon>Bacillota</taxon>
        <taxon>Bacilli</taxon>
        <taxon>Bacillales</taxon>
        <taxon>Paenibacillaceae</taxon>
        <taxon>Cohnella</taxon>
    </lineage>
</organism>
<name>A0AA95F1F9_9BACL</name>